<accession>A0A3M0L0Q5</accession>
<dbReference type="Gene3D" id="3.30.420.10">
    <property type="entry name" value="Ribonuclease H-like superfamily/Ribonuclease H"/>
    <property type="match status" value="1"/>
</dbReference>
<keyword evidence="3" id="KW-1185">Reference proteome</keyword>
<reference evidence="2 3" key="1">
    <citation type="submission" date="2018-07" db="EMBL/GenBank/DDBJ databases">
        <title>A high quality draft genome assembly of the barn swallow (H. rustica rustica).</title>
        <authorList>
            <person name="Formenti G."/>
            <person name="Chiara M."/>
            <person name="Poveda L."/>
            <person name="Francoijs K.-J."/>
            <person name="Bonisoli-Alquati A."/>
            <person name="Canova L."/>
            <person name="Gianfranceschi L."/>
            <person name="Horner D.S."/>
            <person name="Saino N."/>
        </authorList>
    </citation>
    <scope>NUCLEOTIDE SEQUENCE [LARGE SCALE GENOMIC DNA]</scope>
    <source>
        <strain evidence="2">Chelidonia</strain>
        <tissue evidence="2">Blood</tissue>
    </source>
</reference>
<gene>
    <name evidence="2" type="ORF">DUI87_03632</name>
</gene>
<dbReference type="AlphaFoldDB" id="A0A3M0L0Q5"/>
<feature type="region of interest" description="Disordered" evidence="1">
    <location>
        <begin position="1"/>
        <end position="24"/>
    </location>
</feature>
<organism evidence="2 3">
    <name type="scientific">Hirundo rustica rustica</name>
    <dbReference type="NCBI Taxonomy" id="333673"/>
    <lineage>
        <taxon>Eukaryota</taxon>
        <taxon>Metazoa</taxon>
        <taxon>Chordata</taxon>
        <taxon>Craniata</taxon>
        <taxon>Vertebrata</taxon>
        <taxon>Euteleostomi</taxon>
        <taxon>Archelosauria</taxon>
        <taxon>Archosauria</taxon>
        <taxon>Dinosauria</taxon>
        <taxon>Saurischia</taxon>
        <taxon>Theropoda</taxon>
        <taxon>Coelurosauria</taxon>
        <taxon>Aves</taxon>
        <taxon>Neognathae</taxon>
        <taxon>Neoaves</taxon>
        <taxon>Telluraves</taxon>
        <taxon>Australaves</taxon>
        <taxon>Passeriformes</taxon>
        <taxon>Sylvioidea</taxon>
        <taxon>Hirundinidae</taxon>
        <taxon>Hirundo</taxon>
    </lineage>
</organism>
<sequence>MSGVDGKPPKLFGPTGLSSIPEESPDAEANSYLFGLRAAFLSKSMGEPVVHECLETIEATYSSCPDLKDTLLENTETWSTDGSSYVISERRRAGYVVTTSKEAAALTSATSVMWRDLSLGKQWRSVEILIITHSGDAEHWSYTRTGAMKCSNILNMADCIPGAHDGVHWLNAQLQAKCLWV</sequence>
<protein>
    <submittedName>
        <fullName evidence="2">Uncharacterized protein</fullName>
    </submittedName>
</protein>
<name>A0A3M0L0Q5_HIRRU</name>
<proteinExistence type="predicted"/>
<evidence type="ECO:0000313" key="3">
    <source>
        <dbReference type="Proteomes" id="UP000269221"/>
    </source>
</evidence>
<dbReference type="InterPro" id="IPR036397">
    <property type="entry name" value="RNaseH_sf"/>
</dbReference>
<dbReference type="GO" id="GO:0003676">
    <property type="term" value="F:nucleic acid binding"/>
    <property type="evidence" value="ECO:0007669"/>
    <property type="project" value="InterPro"/>
</dbReference>
<comment type="caution">
    <text evidence="2">The sequence shown here is derived from an EMBL/GenBank/DDBJ whole genome shotgun (WGS) entry which is preliminary data.</text>
</comment>
<dbReference type="Proteomes" id="UP000269221">
    <property type="component" value="Unassembled WGS sequence"/>
</dbReference>
<evidence type="ECO:0000313" key="2">
    <source>
        <dbReference type="EMBL" id="RMC19028.1"/>
    </source>
</evidence>
<evidence type="ECO:0000256" key="1">
    <source>
        <dbReference type="SAM" id="MobiDB-lite"/>
    </source>
</evidence>
<dbReference type="EMBL" id="QRBI01000095">
    <property type="protein sequence ID" value="RMC19028.1"/>
    <property type="molecule type" value="Genomic_DNA"/>
</dbReference>
<dbReference type="OrthoDB" id="8947436at2759"/>